<dbReference type="Proteomes" id="UP001148629">
    <property type="component" value="Unassembled WGS sequence"/>
</dbReference>
<organism evidence="1 2">
    <name type="scientific">Fusarium decemcellulare</name>
    <dbReference type="NCBI Taxonomy" id="57161"/>
    <lineage>
        <taxon>Eukaryota</taxon>
        <taxon>Fungi</taxon>
        <taxon>Dikarya</taxon>
        <taxon>Ascomycota</taxon>
        <taxon>Pezizomycotina</taxon>
        <taxon>Sordariomycetes</taxon>
        <taxon>Hypocreomycetidae</taxon>
        <taxon>Hypocreales</taxon>
        <taxon>Nectriaceae</taxon>
        <taxon>Fusarium</taxon>
        <taxon>Fusarium decemcellulare species complex</taxon>
    </lineage>
</organism>
<keyword evidence="2" id="KW-1185">Reference proteome</keyword>
<proteinExistence type="predicted"/>
<name>A0ACC1RH30_9HYPO</name>
<reference evidence="1" key="1">
    <citation type="submission" date="2022-08" db="EMBL/GenBank/DDBJ databases">
        <title>Genome Sequence of Fusarium decemcellulare.</title>
        <authorList>
            <person name="Buettner E."/>
        </authorList>
    </citation>
    <scope>NUCLEOTIDE SEQUENCE</scope>
    <source>
        <strain evidence="1">Babe19</strain>
    </source>
</reference>
<comment type="caution">
    <text evidence="1">The sequence shown here is derived from an EMBL/GenBank/DDBJ whole genome shotgun (WGS) entry which is preliminary data.</text>
</comment>
<accession>A0ACC1RH30</accession>
<evidence type="ECO:0000313" key="1">
    <source>
        <dbReference type="EMBL" id="KAJ3515577.1"/>
    </source>
</evidence>
<dbReference type="EMBL" id="JANRMS010003744">
    <property type="protein sequence ID" value="KAJ3515577.1"/>
    <property type="molecule type" value="Genomic_DNA"/>
</dbReference>
<evidence type="ECO:0000313" key="2">
    <source>
        <dbReference type="Proteomes" id="UP001148629"/>
    </source>
</evidence>
<sequence length="219" mass="24506">MHTLVSISVVAIGAIAVYVAIMGTGYRSFDRLWRASARASAASYKRAGQHHLTIIKVRRGQASPAPPESIHSGWGHREPNVQRMVVLKSLIPSSSSRQSRSASPHPYLTTYFLEPTAPGKQSYRLRKADSAEDGTLFPKVLHDDGLVFTKVPTAESDKIPDSDNTAWARARRSPVWSLAWESQKPTLAQVWMFLYTYFTHQLEVEQFRLRLEGSALQEA</sequence>
<protein>
    <submittedName>
        <fullName evidence="1">Uncharacterized protein</fullName>
    </submittedName>
</protein>
<gene>
    <name evidence="1" type="ORF">NM208_g14946</name>
</gene>